<accession>U6KRS0</accession>
<keyword evidence="2" id="KW-1185">Reference proteome</keyword>
<dbReference type="VEuPathDB" id="ToxoDB:ETH_00035445"/>
<evidence type="ECO:0000313" key="2">
    <source>
        <dbReference type="Proteomes" id="UP000030747"/>
    </source>
</evidence>
<gene>
    <name evidence="1" type="ORF">ETH_00035445</name>
</gene>
<proteinExistence type="predicted"/>
<reference evidence="1" key="1">
    <citation type="submission" date="2013-10" db="EMBL/GenBank/DDBJ databases">
        <title>Genomic analysis of the causative agents of coccidiosis in chickens.</title>
        <authorList>
            <person name="Reid A.J."/>
            <person name="Blake D."/>
            <person name="Billington K."/>
            <person name="Browne H."/>
            <person name="Dunn M."/>
            <person name="Hung S."/>
            <person name="Kawahara F."/>
            <person name="Miranda-Saavedra D."/>
            <person name="Mourier T."/>
            <person name="Nagra H."/>
            <person name="Otto T.D."/>
            <person name="Rawlings N."/>
            <person name="Sanchez A."/>
            <person name="Sanders M."/>
            <person name="Subramaniam C."/>
            <person name="Tay Y."/>
            <person name="Dear P."/>
            <person name="Doerig C."/>
            <person name="Gruber A."/>
            <person name="Parkinson J."/>
            <person name="Shirley M."/>
            <person name="Wan K.L."/>
            <person name="Berriman M."/>
            <person name="Tomley F."/>
            <person name="Pain A."/>
        </authorList>
    </citation>
    <scope>NUCLEOTIDE SEQUENCE [LARGE SCALE GENOMIC DNA]</scope>
    <source>
        <strain evidence="1">Houghton</strain>
    </source>
</reference>
<reference evidence="1" key="2">
    <citation type="submission" date="2013-10" db="EMBL/GenBank/DDBJ databases">
        <authorList>
            <person name="Aslett M."/>
        </authorList>
    </citation>
    <scope>NUCLEOTIDE SEQUENCE [LARGE SCALE GENOMIC DNA]</scope>
    <source>
        <strain evidence="1">Houghton</strain>
    </source>
</reference>
<organism evidence="1 2">
    <name type="scientific">Eimeria tenella</name>
    <name type="common">Coccidian parasite</name>
    <dbReference type="NCBI Taxonomy" id="5802"/>
    <lineage>
        <taxon>Eukaryota</taxon>
        <taxon>Sar</taxon>
        <taxon>Alveolata</taxon>
        <taxon>Apicomplexa</taxon>
        <taxon>Conoidasida</taxon>
        <taxon>Coccidia</taxon>
        <taxon>Eucoccidiorida</taxon>
        <taxon>Eimeriorina</taxon>
        <taxon>Eimeriidae</taxon>
        <taxon>Eimeria</taxon>
    </lineage>
</organism>
<dbReference type="RefSeq" id="XP_013230368.1">
    <property type="nucleotide sequence ID" value="XM_013374914.1"/>
</dbReference>
<dbReference type="Proteomes" id="UP000030747">
    <property type="component" value="Unassembled WGS sequence"/>
</dbReference>
<dbReference type="GeneID" id="25256130"/>
<sequence length="46" mass="4845">MKRPMRTAATMPAAGFVCGQRQQQISRCRAPAELVFGPGGSPRAGV</sequence>
<dbReference type="EMBL" id="HG674537">
    <property type="protein sequence ID" value="CDJ39613.1"/>
    <property type="molecule type" value="Genomic_DNA"/>
</dbReference>
<name>U6KRS0_EIMTE</name>
<protein>
    <submittedName>
        <fullName evidence="1">Uncharacterized protein</fullName>
    </submittedName>
</protein>
<evidence type="ECO:0000313" key="1">
    <source>
        <dbReference type="EMBL" id="CDJ39613.1"/>
    </source>
</evidence>
<dbReference type="AlphaFoldDB" id="U6KRS0"/>